<organism evidence="1 2">
    <name type="scientific">Brevundimonas pondensis</name>
    <dbReference type="NCBI Taxonomy" id="2774189"/>
    <lineage>
        <taxon>Bacteria</taxon>
        <taxon>Pseudomonadati</taxon>
        <taxon>Pseudomonadota</taxon>
        <taxon>Alphaproteobacteria</taxon>
        <taxon>Caulobacterales</taxon>
        <taxon>Caulobacteraceae</taxon>
        <taxon>Brevundimonas</taxon>
    </lineage>
</organism>
<sequence>MDMNATPQSGQRVPFGTRPGLATVTWFHRKPEHSNQHCLYCGEFVGVGSVVESDKEHLINRRIAAPGLMADPKAFNFIFRACKRCNREKAEIEDHISAVTLLTSPGREDPLIDAVACAKAAASFDRRRGQPVGQVRHEFKVAMGPFTFGMIAGAQVEPDAIRLLAFRHVQGIFSLCTSLDPRRSETTRLLSGDRFGFFSAYSYRDWGNPKLLEIARRAHGYVRLAEFTTADGFFRAALRPGPEGDPWFWALEWNQNYRIVGWIGDPFTPPAPFQDLPPLTWHRISPTDRIREEAPLPENAEDLLFDPVAS</sequence>
<evidence type="ECO:0008006" key="3">
    <source>
        <dbReference type="Google" id="ProtNLM"/>
    </source>
</evidence>
<protein>
    <recommendedName>
        <fullName evidence="3">HNH endonuclease</fullName>
    </recommendedName>
</protein>
<keyword evidence="2" id="KW-1185">Reference proteome</keyword>
<proteinExistence type="predicted"/>
<reference evidence="1 2" key="1">
    <citation type="submission" date="2020-09" db="EMBL/GenBank/DDBJ databases">
        <title>Brevundimonas sp. LVF1 isolated from an oligotrophic pond in Goettingen, Germany.</title>
        <authorList>
            <person name="Friedrich I."/>
            <person name="Klassen A."/>
            <person name="Neubauer H."/>
            <person name="Schneider D."/>
            <person name="Hertel R."/>
            <person name="Daniel R."/>
        </authorList>
    </citation>
    <scope>NUCLEOTIDE SEQUENCE [LARGE SCALE GENOMIC DNA]</scope>
    <source>
        <strain evidence="1 2">LVF1</strain>
    </source>
</reference>
<evidence type="ECO:0000313" key="1">
    <source>
        <dbReference type="EMBL" id="QTC88410.1"/>
    </source>
</evidence>
<dbReference type="EMBL" id="CP062006">
    <property type="protein sequence ID" value="QTC88410.1"/>
    <property type="molecule type" value="Genomic_DNA"/>
</dbReference>
<dbReference type="Proteomes" id="UP000663942">
    <property type="component" value="Chromosome"/>
</dbReference>
<evidence type="ECO:0000313" key="2">
    <source>
        <dbReference type="Proteomes" id="UP000663942"/>
    </source>
</evidence>
<gene>
    <name evidence="1" type="ORF">IFE19_03185</name>
</gene>
<name>A0ABX7SQ01_9CAUL</name>
<accession>A0ABX7SQ01</accession>
<dbReference type="RefSeq" id="WP_207825605.1">
    <property type="nucleotide sequence ID" value="NZ_CP062006.1"/>
</dbReference>